<evidence type="ECO:0000313" key="2">
    <source>
        <dbReference type="Proteomes" id="UP001162501"/>
    </source>
</evidence>
<protein>
    <submittedName>
        <fullName evidence="1">Uncharacterized protein</fullName>
    </submittedName>
</protein>
<name>A0AC59ZG82_RANTA</name>
<sequence length="188" mass="21455">MVTSIQQTFQVFLQLTLHSRGCFPACISYQNQPINNGELDIIVLSENERNIIERNVSTLGVSVYFEAYLYNTANFTSTPWHLPPMHTGSAQRWPSLALEEEDEDSPSECHTPEKVKKPKKAYCYLSPKQFSEKEFYQKIIPWRLYISWVCPRTKFSKLGPDPVHKLLTLVVDGGIQPVWSSSVGRGTS</sequence>
<dbReference type="EMBL" id="OX596113">
    <property type="protein sequence ID" value="CAN0412821.1"/>
    <property type="molecule type" value="Genomic_DNA"/>
</dbReference>
<accession>A0AC59ZG82</accession>
<proteinExistence type="predicted"/>
<gene>
    <name evidence="1" type="ORF">MRATA1EN22A_LOCUS18039</name>
</gene>
<reference evidence="1" key="2">
    <citation type="submission" date="2025-03" db="EMBL/GenBank/DDBJ databases">
        <authorList>
            <consortium name="ELIXIR-Norway"/>
            <consortium name="Elixir Norway"/>
        </authorList>
    </citation>
    <scope>NUCLEOTIDE SEQUENCE</scope>
</reference>
<organism evidence="1 2">
    <name type="scientific">Rangifer tarandus platyrhynchus</name>
    <name type="common">Svalbard reindeer</name>
    <dbReference type="NCBI Taxonomy" id="3082113"/>
    <lineage>
        <taxon>Eukaryota</taxon>
        <taxon>Metazoa</taxon>
        <taxon>Chordata</taxon>
        <taxon>Craniata</taxon>
        <taxon>Vertebrata</taxon>
        <taxon>Euteleostomi</taxon>
        <taxon>Mammalia</taxon>
        <taxon>Eutheria</taxon>
        <taxon>Laurasiatheria</taxon>
        <taxon>Artiodactyla</taxon>
        <taxon>Ruminantia</taxon>
        <taxon>Pecora</taxon>
        <taxon>Cervidae</taxon>
        <taxon>Odocoileinae</taxon>
        <taxon>Rangifer</taxon>
    </lineage>
</organism>
<evidence type="ECO:0000313" key="1">
    <source>
        <dbReference type="EMBL" id="CAN0412821.1"/>
    </source>
</evidence>
<reference evidence="1" key="1">
    <citation type="submission" date="2023-05" db="EMBL/GenBank/DDBJ databases">
        <authorList>
            <consortium name="ELIXIR-Norway"/>
        </authorList>
    </citation>
    <scope>NUCLEOTIDE SEQUENCE</scope>
</reference>
<dbReference type="Proteomes" id="UP001162501">
    <property type="component" value="Chromosome 29"/>
</dbReference>